<evidence type="ECO:0000256" key="1">
    <source>
        <dbReference type="SAM" id="Phobius"/>
    </source>
</evidence>
<organism evidence="2 3">
    <name type="scientific">Micromonospora sediminimaris</name>
    <dbReference type="NCBI Taxonomy" id="547162"/>
    <lineage>
        <taxon>Bacteria</taxon>
        <taxon>Bacillati</taxon>
        <taxon>Actinomycetota</taxon>
        <taxon>Actinomycetes</taxon>
        <taxon>Micromonosporales</taxon>
        <taxon>Micromonosporaceae</taxon>
        <taxon>Micromonospora</taxon>
    </lineage>
</organism>
<accession>A0A9W5XK63</accession>
<name>A0A9W5XK63_9ACTN</name>
<dbReference type="AlphaFoldDB" id="A0A9W5XK63"/>
<dbReference type="Proteomes" id="UP000607311">
    <property type="component" value="Unassembled WGS sequence"/>
</dbReference>
<sequence length="223" mass="23379">MVVRLLAQLRAPIFVGGQGSAWVLLAVDARREWNASWFVGLLLVLGVLAAIPAAVVDQPEFRVVALVTQTVGAGVVALALYDTADKRALWAYVLAALGAVALPSSRPVLGAFPASRSALGRATVIGVGATLLLTIGASAPALAWSGTQPEVMVCVRPEASVDELTRDGRRFDPEHVIAGFGFDGPRSSCLEVFFDPGATAGDADDVARRYSVDPRVVSVSRTR</sequence>
<dbReference type="RefSeq" id="WP_093404422.1">
    <property type="nucleotide sequence ID" value="NZ_BOPD01000015.1"/>
</dbReference>
<feature type="transmembrane region" description="Helical" evidence="1">
    <location>
        <begin position="37"/>
        <end position="56"/>
    </location>
</feature>
<protein>
    <submittedName>
        <fullName evidence="2">Uncharacterized protein</fullName>
    </submittedName>
</protein>
<feature type="transmembrane region" description="Helical" evidence="1">
    <location>
        <begin position="63"/>
        <end position="81"/>
    </location>
</feature>
<feature type="transmembrane region" description="Helical" evidence="1">
    <location>
        <begin position="87"/>
        <end position="103"/>
    </location>
</feature>
<keyword evidence="1" id="KW-0472">Membrane</keyword>
<keyword evidence="3" id="KW-1185">Reference proteome</keyword>
<reference evidence="2" key="1">
    <citation type="submission" date="2021-01" db="EMBL/GenBank/DDBJ databases">
        <title>Whole genome shotgun sequence of Verrucosispora sediminis NBRC 107745.</title>
        <authorList>
            <person name="Komaki H."/>
            <person name="Tamura T."/>
        </authorList>
    </citation>
    <scope>NUCLEOTIDE SEQUENCE</scope>
    <source>
        <strain evidence="2">NBRC 107745</strain>
    </source>
</reference>
<gene>
    <name evidence="2" type="ORF">Vse01_27820</name>
</gene>
<proteinExistence type="predicted"/>
<dbReference type="EMBL" id="BOPD01000015">
    <property type="protein sequence ID" value="GIJ33634.1"/>
    <property type="molecule type" value="Genomic_DNA"/>
</dbReference>
<keyword evidence="1" id="KW-0812">Transmembrane</keyword>
<feature type="transmembrane region" description="Helical" evidence="1">
    <location>
        <begin position="124"/>
        <end position="144"/>
    </location>
</feature>
<comment type="caution">
    <text evidence="2">The sequence shown here is derived from an EMBL/GenBank/DDBJ whole genome shotgun (WGS) entry which is preliminary data.</text>
</comment>
<evidence type="ECO:0000313" key="3">
    <source>
        <dbReference type="Proteomes" id="UP000607311"/>
    </source>
</evidence>
<dbReference type="OrthoDB" id="3380339at2"/>
<evidence type="ECO:0000313" key="2">
    <source>
        <dbReference type="EMBL" id="GIJ33634.1"/>
    </source>
</evidence>
<keyword evidence="1" id="KW-1133">Transmembrane helix</keyword>